<dbReference type="PANTHER" id="PTHR43399:SF4">
    <property type="entry name" value="CELL WALL-ASSOCIATED PROTEASE"/>
    <property type="match status" value="1"/>
</dbReference>
<dbReference type="InterPro" id="IPR026444">
    <property type="entry name" value="Secre_tail"/>
</dbReference>
<dbReference type="PROSITE" id="PS51892">
    <property type="entry name" value="SUBTILASE"/>
    <property type="match status" value="1"/>
</dbReference>
<dbReference type="PANTHER" id="PTHR43399">
    <property type="entry name" value="SUBTILISIN-RELATED"/>
    <property type="match status" value="1"/>
</dbReference>
<evidence type="ECO:0000259" key="3">
    <source>
        <dbReference type="Pfam" id="PF00082"/>
    </source>
</evidence>
<name>A0ABT8R3Q3_9BACT</name>
<dbReference type="RefSeq" id="WP_302037540.1">
    <property type="nucleotide sequence ID" value="NZ_JAUKPO010000005.1"/>
</dbReference>
<dbReference type="InterPro" id="IPR008979">
    <property type="entry name" value="Galactose-bd-like_sf"/>
</dbReference>
<comment type="caution">
    <text evidence="2">Lacks conserved residue(s) required for the propagation of feature annotation.</text>
</comment>
<organism evidence="4 5">
    <name type="scientific">Rhodocytophaga aerolata</name>
    <dbReference type="NCBI Taxonomy" id="455078"/>
    <lineage>
        <taxon>Bacteria</taxon>
        <taxon>Pseudomonadati</taxon>
        <taxon>Bacteroidota</taxon>
        <taxon>Cytophagia</taxon>
        <taxon>Cytophagales</taxon>
        <taxon>Rhodocytophagaceae</taxon>
        <taxon>Rhodocytophaga</taxon>
    </lineage>
</organism>
<evidence type="ECO:0000313" key="4">
    <source>
        <dbReference type="EMBL" id="MDO1446735.1"/>
    </source>
</evidence>
<dbReference type="SUPFAM" id="SSF49785">
    <property type="entry name" value="Galactose-binding domain-like"/>
    <property type="match status" value="1"/>
</dbReference>
<proteinExistence type="inferred from homology"/>
<dbReference type="InterPro" id="IPR036852">
    <property type="entry name" value="Peptidase_S8/S53_dom_sf"/>
</dbReference>
<evidence type="ECO:0000256" key="2">
    <source>
        <dbReference type="PROSITE-ProRule" id="PRU01240"/>
    </source>
</evidence>
<dbReference type="Gene3D" id="2.60.120.380">
    <property type="match status" value="1"/>
</dbReference>
<dbReference type="Proteomes" id="UP001168528">
    <property type="component" value="Unassembled WGS sequence"/>
</dbReference>
<dbReference type="InterPro" id="IPR051048">
    <property type="entry name" value="Peptidase_S8/S53_subtilisin"/>
</dbReference>
<dbReference type="EMBL" id="JAUKPO010000005">
    <property type="protein sequence ID" value="MDO1446735.1"/>
    <property type="molecule type" value="Genomic_DNA"/>
</dbReference>
<dbReference type="Gene3D" id="3.40.50.200">
    <property type="entry name" value="Peptidase S8/S53 domain"/>
    <property type="match status" value="1"/>
</dbReference>
<gene>
    <name evidence="4" type="ORF">Q0590_10760</name>
</gene>
<comment type="caution">
    <text evidence="4">The sequence shown here is derived from an EMBL/GenBank/DDBJ whole genome shotgun (WGS) entry which is preliminary data.</text>
</comment>
<dbReference type="Pfam" id="PF00082">
    <property type="entry name" value="Peptidase_S8"/>
    <property type="match status" value="1"/>
</dbReference>
<reference evidence="4" key="1">
    <citation type="submission" date="2023-07" db="EMBL/GenBank/DDBJ databases">
        <title>The genome sequence of Rhodocytophaga aerolata KACC 12507.</title>
        <authorList>
            <person name="Zhang X."/>
        </authorList>
    </citation>
    <scope>NUCLEOTIDE SEQUENCE</scope>
    <source>
        <strain evidence="4">KACC 12507</strain>
    </source>
</reference>
<dbReference type="InterPro" id="IPR000209">
    <property type="entry name" value="Peptidase_S8/S53_dom"/>
</dbReference>
<accession>A0ABT8R3Q3</accession>
<dbReference type="InterPro" id="IPR034058">
    <property type="entry name" value="TagA/B/C/D_pept_dom"/>
</dbReference>
<feature type="domain" description="Peptidase S8/S53" evidence="3">
    <location>
        <begin position="250"/>
        <end position="468"/>
    </location>
</feature>
<dbReference type="SUPFAM" id="SSF52743">
    <property type="entry name" value="Subtilisin-like"/>
    <property type="match status" value="1"/>
</dbReference>
<keyword evidence="5" id="KW-1185">Reference proteome</keyword>
<evidence type="ECO:0000313" key="5">
    <source>
        <dbReference type="Proteomes" id="UP001168528"/>
    </source>
</evidence>
<evidence type="ECO:0000256" key="1">
    <source>
        <dbReference type="ARBA" id="ARBA00011073"/>
    </source>
</evidence>
<dbReference type="CDD" id="cd04842">
    <property type="entry name" value="Peptidases_S8_Kp43_protease"/>
    <property type="match status" value="1"/>
</dbReference>
<dbReference type="NCBIfam" id="TIGR04183">
    <property type="entry name" value="Por_Secre_tail"/>
    <property type="match status" value="1"/>
</dbReference>
<comment type="similarity">
    <text evidence="1 2">Belongs to the peptidase S8 family.</text>
</comment>
<sequence>MIVRLLFTKLIASYRYLILIFICFLGSYTLTFAQHSTLEGILQQIIEKPISENNARIQSSASQAYLVQVKPGTTSGNLQREGIHILRKLNQTLFIIQAAQRPKPDSVFARTWPVNHLWKLSDELLLKGNPNQPTTYTIKVTGPSARKTIAALPQVKITSVTNDVLTIFTSLETIKKNILPINEVTYVGVESATPRVESPVLDMNLHPNGVNRIHHTFPTLTGQGITISIQEQLYQTDDIDLKGRHIPSAISATEVSRHATEMATIAAGAGNSFITGKGVASGARITSSAFDDLLPDADESYAALNAWVQNHSYGTTIENFYGIRAEAFDASANRNPALLHVFSSGNEGFAVSSNGPYQGVKGFANLTGNFKMSKNTLSVGAVDTVGRPMPFSSRGPAHDGRIKPEVVAYSTAGSSNAAALVTGTVALLQQAYVQQTGKFPASALLKALLINSAMDAGQAGIDHVTGYGHVDAYRTLLTLKSKHFFTGKVNQGEKKKFTLQIPANACQLKITLVWNDLAASPNANVALVNDLDLQVTDHKGKQWLPWILDTTADSASLHKPAIRAADHLNNVEQISVDSLAAGTYTLSVNGYDVSNGPQEFSIAYQWDTRQTFEWTSPTGSDNMPYNGETDSYFTWKSTLADTIGRLEYTTDAGKTWQIIAEDVNLTKGNYRWQVPQVVSLAQARMVVGTTTYPSDNFTISFPLPLTVAYNCADSLLIQWPAVKENTHYALSIVDENAVNQFFVLPDTQVVLNKHIYPAGLFSVQPIIGEGIKGIQTQGLALANLASSCFLLSFHVETANEGVKLITQLGTTFGVQRIIFEREKNGLFEQIGSMEAQSTQVNLIDNHPDQGLNTYRSRIFLANGHEIISDTEKTYFLTEPPFIVFPNPAQTMGKLQVFSKEFTEQSISFRLYRADGIRVLATELLTNRETFSLPALEPGLYVYTIGVDQRQFTGKLLIN</sequence>
<protein>
    <submittedName>
        <fullName evidence="4">S8 family serine peptidase</fullName>
    </submittedName>
</protein>